<evidence type="ECO:0000313" key="1">
    <source>
        <dbReference type="EMBL" id="MBC5852263.1"/>
    </source>
</evidence>
<organism evidence="1 2">
    <name type="scientific">Vibrio metschnikovii</name>
    <dbReference type="NCBI Taxonomy" id="28172"/>
    <lineage>
        <taxon>Bacteria</taxon>
        <taxon>Pseudomonadati</taxon>
        <taxon>Pseudomonadota</taxon>
        <taxon>Gammaproteobacteria</taxon>
        <taxon>Vibrionales</taxon>
        <taxon>Vibrionaceae</taxon>
        <taxon>Vibrio</taxon>
    </lineage>
</organism>
<dbReference type="Pfam" id="PF03695">
    <property type="entry name" value="UPF0149"/>
    <property type="match status" value="1"/>
</dbReference>
<dbReference type="RefSeq" id="WP_186461280.1">
    <property type="nucleotide sequence ID" value="NZ_CAWQLT010000001.1"/>
</dbReference>
<dbReference type="InterPro" id="IPR036255">
    <property type="entry name" value="YgfB-like_sf"/>
</dbReference>
<comment type="caution">
    <text evidence="1">The sequence shown here is derived from an EMBL/GenBank/DDBJ whole genome shotgun (WGS) entry which is preliminary data.</text>
</comment>
<dbReference type="Proteomes" id="UP000615796">
    <property type="component" value="Unassembled WGS sequence"/>
</dbReference>
<evidence type="ECO:0000313" key="2">
    <source>
        <dbReference type="Proteomes" id="UP000615796"/>
    </source>
</evidence>
<dbReference type="EMBL" id="JACRUP010000011">
    <property type="protein sequence ID" value="MBC5852263.1"/>
    <property type="molecule type" value="Genomic_DNA"/>
</dbReference>
<keyword evidence="2" id="KW-1185">Reference proteome</keyword>
<dbReference type="InterPro" id="IPR011978">
    <property type="entry name" value="YgfB-like"/>
</dbReference>
<protein>
    <submittedName>
        <fullName evidence="1">YecA family protein</fullName>
    </submittedName>
</protein>
<proteinExistence type="predicted"/>
<dbReference type="AlphaFoldDB" id="A0A9X0RBT4"/>
<accession>A0A9X0RBT4</accession>
<dbReference type="SUPFAM" id="SSF101327">
    <property type="entry name" value="YgfB-like"/>
    <property type="match status" value="1"/>
</dbReference>
<gene>
    <name evidence="1" type="ORF">H8Q88_15250</name>
</gene>
<sequence length="191" mass="21389">MTLNDILSAADLEDKLLNEAKTQGFITAMALAPNVLPPSEWLPFLWGGDDTAPFSDAKQMESYFGLIIRLWNEYRPALLDGSWTWPEGCELDEEDIVTQNTRDFCEGVLQGWQLTRDDWEVLMPENSQENALMGGVLLSLSMLYDPETSLATLAEQGMNDLDQFTEIYNAIPVMLCGLTQRAVDLAESDSQ</sequence>
<reference evidence="1" key="1">
    <citation type="submission" date="2020-08" db="EMBL/GenBank/DDBJ databases">
        <title>Genome Sequencing and Pan-Genome Analysis of Migratory bird Vibrio Strains, Inner Mongolia.</title>
        <authorList>
            <person name="Zheng L."/>
        </authorList>
    </citation>
    <scope>NUCLEOTIDE SEQUENCE</scope>
    <source>
        <strain evidence="1">M13F</strain>
    </source>
</reference>
<dbReference type="Gene3D" id="1.20.120.740">
    <property type="entry name" value="YgfB uncharacterised protein family UPF0149, PF03695"/>
    <property type="match status" value="1"/>
</dbReference>
<dbReference type="NCBIfam" id="TIGR02292">
    <property type="entry name" value="ygfB_yecA"/>
    <property type="match status" value="1"/>
</dbReference>
<name>A0A9X0RBT4_VIBME</name>